<sequence>MDDKQLKMLEDAKIAITNENWGTASDLLETLYQETPDEEVNKLLVQSLYEDEQYQTALTYALEFETQYLSDSTTVELIIAVFLATNQFIRARVFANSVEFAHRVKLIAQITRAEEQAELDLTETIATNAKHFYHLGDATFAEQKQRFENAYQLPLNEYVKGAAFLLRDAYTSILIRSSIVQILQQLQLDQDLKMLWIDDQEHEFNAVKVTPLDENPIYLNVNQLFRDLMGDDDPVLLNGLLQEFKLQMVFSYPFIEKVVVDYQVWVEISIKKIKNQEISEVAPEIESMLVWQKTLSDLAEQLFRNMG</sequence>
<evidence type="ECO:0000313" key="1">
    <source>
        <dbReference type="EMBL" id="QER67701.1"/>
    </source>
</evidence>
<gene>
    <name evidence="1" type="ORF">F0161_07425</name>
</gene>
<protein>
    <recommendedName>
        <fullName evidence="3">Tetratricopeptide repeat protein</fullName>
    </recommendedName>
</protein>
<proteinExistence type="predicted"/>
<keyword evidence="2" id="KW-1185">Reference proteome</keyword>
<name>A0A5P1X5C5_9LACO</name>
<dbReference type="Proteomes" id="UP000325295">
    <property type="component" value="Chromosome"/>
</dbReference>
<organism evidence="1 2">
    <name type="scientific">Paucilactobacillus nenjiangensis</name>
    <dbReference type="NCBI Taxonomy" id="1296540"/>
    <lineage>
        <taxon>Bacteria</taxon>
        <taxon>Bacillati</taxon>
        <taxon>Bacillota</taxon>
        <taxon>Bacilli</taxon>
        <taxon>Lactobacillales</taxon>
        <taxon>Lactobacillaceae</taxon>
        <taxon>Paucilactobacillus</taxon>
    </lineage>
</organism>
<dbReference type="AlphaFoldDB" id="A0A5P1X5C5"/>
<accession>A0A5P1X5C5</accession>
<evidence type="ECO:0000313" key="2">
    <source>
        <dbReference type="Proteomes" id="UP000325295"/>
    </source>
</evidence>
<reference evidence="1 2" key="1">
    <citation type="submission" date="2019-09" db="EMBL/GenBank/DDBJ databases">
        <title>Complete Genome Sequence of Lactobacillus nenjiangensis SH-Y15, isolated from sauerkraut.</title>
        <authorList>
            <person name="Yang H."/>
        </authorList>
    </citation>
    <scope>NUCLEOTIDE SEQUENCE [LARGE SCALE GENOMIC DNA]</scope>
    <source>
        <strain evidence="1 2">SH-Y15</strain>
    </source>
</reference>
<dbReference type="EMBL" id="CP043939">
    <property type="protein sequence ID" value="QER67701.1"/>
    <property type="molecule type" value="Genomic_DNA"/>
</dbReference>
<dbReference type="KEGG" id="lnn:F0161_07425"/>
<dbReference type="RefSeq" id="WP_150204211.1">
    <property type="nucleotide sequence ID" value="NZ_CP043939.1"/>
</dbReference>
<dbReference type="OrthoDB" id="1655898at2"/>
<evidence type="ECO:0008006" key="3">
    <source>
        <dbReference type="Google" id="ProtNLM"/>
    </source>
</evidence>